<sequence>MSHPAAAPDPEDPRRGMNPRPKRGRALFLGTFLGLIVMVFAIILLVSQCGTGDDDEVYDDDNQGLALVVDEALPALLPA</sequence>
<reference evidence="3 4" key="1">
    <citation type="submission" date="2016-11" db="EMBL/GenBank/DDBJ databases">
        <authorList>
            <person name="Jaros S."/>
            <person name="Januszkiewicz K."/>
            <person name="Wedrychowicz H."/>
        </authorList>
    </citation>
    <scope>NUCLEOTIDE SEQUENCE [LARGE SCALE GENOMIC DNA]</scope>
    <source>
        <strain evidence="3 4">DSM 45408</strain>
    </source>
</reference>
<feature type="transmembrane region" description="Helical" evidence="2">
    <location>
        <begin position="26"/>
        <end position="46"/>
    </location>
</feature>
<protein>
    <submittedName>
        <fullName evidence="3">Uncharacterized protein</fullName>
    </submittedName>
</protein>
<keyword evidence="4" id="KW-1185">Reference proteome</keyword>
<organism evidence="3 4">
    <name type="scientific">Geodermatophilus nigrescens</name>
    <dbReference type="NCBI Taxonomy" id="1070870"/>
    <lineage>
        <taxon>Bacteria</taxon>
        <taxon>Bacillati</taxon>
        <taxon>Actinomycetota</taxon>
        <taxon>Actinomycetes</taxon>
        <taxon>Geodermatophilales</taxon>
        <taxon>Geodermatophilaceae</taxon>
        <taxon>Geodermatophilus</taxon>
    </lineage>
</organism>
<keyword evidence="2" id="KW-0472">Membrane</keyword>
<keyword evidence="2" id="KW-1133">Transmembrane helix</keyword>
<evidence type="ECO:0000256" key="2">
    <source>
        <dbReference type="SAM" id="Phobius"/>
    </source>
</evidence>
<evidence type="ECO:0000256" key="1">
    <source>
        <dbReference type="SAM" id="MobiDB-lite"/>
    </source>
</evidence>
<proteinExistence type="predicted"/>
<dbReference type="EMBL" id="FQVX01000002">
    <property type="protein sequence ID" value="SHG41017.1"/>
    <property type="molecule type" value="Genomic_DNA"/>
</dbReference>
<dbReference type="STRING" id="1070870.SAMN05444351_2539"/>
<evidence type="ECO:0000313" key="3">
    <source>
        <dbReference type="EMBL" id="SHG41017.1"/>
    </source>
</evidence>
<dbReference type="Proteomes" id="UP000184471">
    <property type="component" value="Unassembled WGS sequence"/>
</dbReference>
<dbReference type="AlphaFoldDB" id="A0A1M5JKC8"/>
<name>A0A1M5JKC8_9ACTN</name>
<accession>A0A1M5JKC8</accession>
<gene>
    <name evidence="3" type="ORF">SAMN05444351_2539</name>
</gene>
<evidence type="ECO:0000313" key="4">
    <source>
        <dbReference type="Proteomes" id="UP000184471"/>
    </source>
</evidence>
<dbReference type="RefSeq" id="WP_073420415.1">
    <property type="nucleotide sequence ID" value="NZ_FQVX01000002.1"/>
</dbReference>
<feature type="region of interest" description="Disordered" evidence="1">
    <location>
        <begin position="1"/>
        <end position="21"/>
    </location>
</feature>
<keyword evidence="2" id="KW-0812">Transmembrane</keyword>